<evidence type="ECO:0000313" key="2">
    <source>
        <dbReference type="EMBL" id="EHM54843.1"/>
    </source>
</evidence>
<accession>G9ZEC0</accession>
<comment type="caution">
    <text evidence="2">The sequence shown here is derived from an EMBL/GenBank/DDBJ whole genome shotgun (WGS) entry which is preliminary data.</text>
</comment>
<gene>
    <name evidence="2" type="ORF">HMPREF9080_01072</name>
</gene>
<evidence type="ECO:0000256" key="1">
    <source>
        <dbReference type="SAM" id="MobiDB-lite"/>
    </source>
</evidence>
<organism evidence="2 3">
    <name type="scientific">Cardiobacterium valvarum F0432</name>
    <dbReference type="NCBI Taxonomy" id="797473"/>
    <lineage>
        <taxon>Bacteria</taxon>
        <taxon>Pseudomonadati</taxon>
        <taxon>Pseudomonadota</taxon>
        <taxon>Gammaproteobacteria</taxon>
        <taxon>Cardiobacteriales</taxon>
        <taxon>Cardiobacteriaceae</taxon>
        <taxon>Cardiobacterium</taxon>
    </lineage>
</organism>
<proteinExistence type="predicted"/>
<protein>
    <submittedName>
        <fullName evidence="2">Uncharacterized protein</fullName>
    </submittedName>
</protein>
<dbReference type="HOGENOM" id="CLU_2407860_0_0_6"/>
<dbReference type="AlphaFoldDB" id="G9ZEC0"/>
<dbReference type="EMBL" id="AGCM01000055">
    <property type="protein sequence ID" value="EHM54843.1"/>
    <property type="molecule type" value="Genomic_DNA"/>
</dbReference>
<feature type="region of interest" description="Disordered" evidence="1">
    <location>
        <begin position="66"/>
        <end position="92"/>
    </location>
</feature>
<sequence>MSIPLGGSSGTQCLSRLAAVCEPSIYPAWRRFASPVFIPLGGNLRAHVYPAWRWFVSPVFVPPGGHFRPTDEHPHPGPPPQAGEGIQVLGRR</sequence>
<reference evidence="2 3" key="1">
    <citation type="submission" date="2011-08" db="EMBL/GenBank/DDBJ databases">
        <authorList>
            <person name="Weinstock G."/>
            <person name="Sodergren E."/>
            <person name="Clifton S."/>
            <person name="Fulton L."/>
            <person name="Fulton B."/>
            <person name="Courtney L."/>
            <person name="Fronick C."/>
            <person name="Harrison M."/>
            <person name="Strong C."/>
            <person name="Farmer C."/>
            <person name="Delahaunty K."/>
            <person name="Markovic C."/>
            <person name="Hall O."/>
            <person name="Minx P."/>
            <person name="Tomlinson C."/>
            <person name="Mitreva M."/>
            <person name="Hou S."/>
            <person name="Chen J."/>
            <person name="Wollam A."/>
            <person name="Pepin K.H."/>
            <person name="Johnson M."/>
            <person name="Bhonagiri V."/>
            <person name="Zhang X."/>
            <person name="Suruliraj S."/>
            <person name="Warren W."/>
            <person name="Chinwalla A."/>
            <person name="Mardis E.R."/>
            <person name="Wilson R.K."/>
        </authorList>
    </citation>
    <scope>NUCLEOTIDE SEQUENCE [LARGE SCALE GENOMIC DNA]</scope>
    <source>
        <strain evidence="2 3">F0432</strain>
    </source>
</reference>
<dbReference type="Proteomes" id="UP000004750">
    <property type="component" value="Unassembled WGS sequence"/>
</dbReference>
<evidence type="ECO:0000313" key="3">
    <source>
        <dbReference type="Proteomes" id="UP000004750"/>
    </source>
</evidence>
<name>G9ZEC0_9GAMM</name>